<dbReference type="InterPro" id="IPR052210">
    <property type="entry name" value="LysM1-like"/>
</dbReference>
<dbReference type="Pfam" id="PF01476">
    <property type="entry name" value="LysM"/>
    <property type="match status" value="1"/>
</dbReference>
<keyword evidence="1" id="KW-0147">Chitin-binding</keyword>
<dbReference type="PANTHER" id="PTHR34997">
    <property type="entry name" value="AM15"/>
    <property type="match status" value="1"/>
</dbReference>
<comment type="caution">
    <text evidence="5">The sequence shown here is derived from an EMBL/GenBank/DDBJ whole genome shotgun (WGS) entry which is preliminary data.</text>
</comment>
<dbReference type="EMBL" id="MU090413">
    <property type="protein sequence ID" value="KAF7847924.1"/>
    <property type="molecule type" value="Genomic_DNA"/>
</dbReference>
<dbReference type="PROSITE" id="PS51782">
    <property type="entry name" value="LYSM"/>
    <property type="match status" value="1"/>
</dbReference>
<dbReference type="Gramene" id="rna-gnl|WGS:JABURB|Cocit.L2450.1">
    <property type="protein sequence ID" value="cds-KAF7847924.1"/>
    <property type="gene ID" value="gene-BT93_L2450"/>
</dbReference>
<dbReference type="AlphaFoldDB" id="A0A8T0CL06"/>
<dbReference type="GO" id="GO:0008061">
    <property type="term" value="F:chitin binding"/>
    <property type="evidence" value="ECO:0007669"/>
    <property type="project" value="UniProtKB-KW"/>
</dbReference>
<dbReference type="OrthoDB" id="1921017at2759"/>
<name>A0A8T0CL06_CORYI</name>
<feature type="signal peptide" evidence="3">
    <location>
        <begin position="1"/>
        <end position="24"/>
    </location>
</feature>
<dbReference type="InterPro" id="IPR036779">
    <property type="entry name" value="LysM_dom_sf"/>
</dbReference>
<dbReference type="CDD" id="cd00118">
    <property type="entry name" value="LysM"/>
    <property type="match status" value="1"/>
</dbReference>
<keyword evidence="6" id="KW-1185">Reference proteome</keyword>
<reference evidence="5" key="1">
    <citation type="submission" date="2020-05" db="EMBL/GenBank/DDBJ databases">
        <title>WGS assembly of Corymbia citriodora subspecies variegata.</title>
        <authorList>
            <person name="Barry K."/>
            <person name="Hundley H."/>
            <person name="Shu S."/>
            <person name="Jenkins J."/>
            <person name="Grimwood J."/>
            <person name="Baten A."/>
        </authorList>
    </citation>
    <scope>NUCLEOTIDE SEQUENCE</scope>
    <source>
        <strain evidence="5">CV2-018</strain>
    </source>
</reference>
<protein>
    <recommendedName>
        <fullName evidence="4">LysM domain-containing protein</fullName>
    </recommendedName>
</protein>
<evidence type="ECO:0000256" key="1">
    <source>
        <dbReference type="ARBA" id="ARBA00022669"/>
    </source>
</evidence>
<organism evidence="5 6">
    <name type="scientific">Corymbia citriodora subsp. variegata</name>
    <dbReference type="NCBI Taxonomy" id="360336"/>
    <lineage>
        <taxon>Eukaryota</taxon>
        <taxon>Viridiplantae</taxon>
        <taxon>Streptophyta</taxon>
        <taxon>Embryophyta</taxon>
        <taxon>Tracheophyta</taxon>
        <taxon>Spermatophyta</taxon>
        <taxon>Magnoliopsida</taxon>
        <taxon>eudicotyledons</taxon>
        <taxon>Gunneridae</taxon>
        <taxon>Pentapetalae</taxon>
        <taxon>rosids</taxon>
        <taxon>malvids</taxon>
        <taxon>Myrtales</taxon>
        <taxon>Myrtaceae</taxon>
        <taxon>Myrtoideae</taxon>
        <taxon>Eucalypteae</taxon>
        <taxon>Corymbia</taxon>
    </lineage>
</organism>
<feature type="domain" description="LysM" evidence="4">
    <location>
        <begin position="36"/>
        <end position="80"/>
    </location>
</feature>
<dbReference type="PANTHER" id="PTHR34997:SF1">
    <property type="entry name" value="PEPTIDOGLYCAN-BINDING LYSIN DOMAIN"/>
    <property type="match status" value="1"/>
</dbReference>
<evidence type="ECO:0000256" key="2">
    <source>
        <dbReference type="ARBA" id="ARBA00023026"/>
    </source>
</evidence>
<evidence type="ECO:0000259" key="4">
    <source>
        <dbReference type="PROSITE" id="PS51782"/>
    </source>
</evidence>
<gene>
    <name evidence="5" type="ORF">BT93_L2450</name>
</gene>
<evidence type="ECO:0000313" key="5">
    <source>
        <dbReference type="EMBL" id="KAF7847924.1"/>
    </source>
</evidence>
<accession>A0A8T0CL06</accession>
<keyword evidence="2" id="KW-0843">Virulence</keyword>
<dbReference type="Proteomes" id="UP000806378">
    <property type="component" value="Unassembled WGS sequence"/>
</dbReference>
<dbReference type="Gene3D" id="3.10.350.10">
    <property type="entry name" value="LysM domain"/>
    <property type="match status" value="1"/>
</dbReference>
<sequence length="85" mass="9417">MTVLFNLVLVLFLLPAIVFPPTSPIMPTPLIVECTSMYGVKSGDTCIAVEQIFHLTTAEFEEINPNLNCEALFVGQWLCIKGFLL</sequence>
<dbReference type="InterPro" id="IPR018392">
    <property type="entry name" value="LysM"/>
</dbReference>
<keyword evidence="3" id="KW-0732">Signal</keyword>
<feature type="chain" id="PRO_5035739458" description="LysM domain-containing protein" evidence="3">
    <location>
        <begin position="25"/>
        <end position="85"/>
    </location>
</feature>
<dbReference type="SUPFAM" id="SSF54106">
    <property type="entry name" value="LysM domain"/>
    <property type="match status" value="1"/>
</dbReference>
<evidence type="ECO:0000313" key="6">
    <source>
        <dbReference type="Proteomes" id="UP000806378"/>
    </source>
</evidence>
<dbReference type="SMART" id="SM00257">
    <property type="entry name" value="LysM"/>
    <property type="match status" value="1"/>
</dbReference>
<proteinExistence type="predicted"/>
<evidence type="ECO:0000256" key="3">
    <source>
        <dbReference type="SAM" id="SignalP"/>
    </source>
</evidence>